<feature type="region of interest" description="Disordered" evidence="1">
    <location>
        <begin position="32"/>
        <end position="65"/>
    </location>
</feature>
<evidence type="ECO:0000313" key="3">
    <source>
        <dbReference type="Proteomes" id="UP000015530"/>
    </source>
</evidence>
<dbReference type="AlphaFoldDB" id="T0KA01"/>
<comment type="caution">
    <text evidence="2">The sequence shown here is derived from an EMBL/GenBank/DDBJ whole genome shotgun (WGS) entry which is preliminary data.</text>
</comment>
<sequence>MTLNGCCFDDEKLQCFVIRVVMPWFVGHQRSDLGPNAGGEVQSPDAQISPQRHAKLQVSQPATQQ</sequence>
<dbReference type="EMBL" id="AMYD01002521">
    <property type="protein sequence ID" value="EQB48829.1"/>
    <property type="molecule type" value="Genomic_DNA"/>
</dbReference>
<gene>
    <name evidence="2" type="ORF">CGLO_11903</name>
</gene>
<dbReference type="Proteomes" id="UP000015530">
    <property type="component" value="Unassembled WGS sequence"/>
</dbReference>
<organism evidence="2 3">
    <name type="scientific">Colletotrichum gloeosporioides (strain Cg-14)</name>
    <name type="common">Anthracnose fungus</name>
    <name type="synonym">Glomerella cingulata</name>
    <dbReference type="NCBI Taxonomy" id="1237896"/>
    <lineage>
        <taxon>Eukaryota</taxon>
        <taxon>Fungi</taxon>
        <taxon>Dikarya</taxon>
        <taxon>Ascomycota</taxon>
        <taxon>Pezizomycotina</taxon>
        <taxon>Sordariomycetes</taxon>
        <taxon>Hypocreomycetidae</taxon>
        <taxon>Glomerellales</taxon>
        <taxon>Glomerellaceae</taxon>
        <taxon>Colletotrichum</taxon>
        <taxon>Colletotrichum gloeosporioides species complex</taxon>
    </lineage>
</organism>
<dbReference type="HOGENOM" id="CLU_2849558_0_0_1"/>
<evidence type="ECO:0000313" key="2">
    <source>
        <dbReference type="EMBL" id="EQB48829.1"/>
    </source>
</evidence>
<name>T0KA01_COLGC</name>
<evidence type="ECO:0000256" key="1">
    <source>
        <dbReference type="SAM" id="MobiDB-lite"/>
    </source>
</evidence>
<reference evidence="3" key="1">
    <citation type="journal article" date="2013" name="Mol. Plant Microbe Interact.">
        <title>Global aspects of pacC regulation of pathogenicity genes in Colletotrichum gloeosporioides as revealed by transcriptome analysis.</title>
        <authorList>
            <person name="Alkan N."/>
            <person name="Meng X."/>
            <person name="Friedlander G."/>
            <person name="Reuveni E."/>
            <person name="Sukno S."/>
            <person name="Sherman A."/>
            <person name="Thon M."/>
            <person name="Fluhr R."/>
            <person name="Prusky D."/>
        </authorList>
    </citation>
    <scope>NUCLEOTIDE SEQUENCE [LARGE SCALE GENOMIC DNA]</scope>
    <source>
        <strain evidence="3">Cg-14</strain>
    </source>
</reference>
<accession>T0KA01</accession>
<protein>
    <submittedName>
        <fullName evidence="2">Uncharacterized protein</fullName>
    </submittedName>
</protein>
<proteinExistence type="predicted"/>